<protein>
    <submittedName>
        <fullName evidence="2">Uncharacterized protein</fullName>
    </submittedName>
</protein>
<proteinExistence type="predicted"/>
<reference evidence="3 4" key="1">
    <citation type="submission" date="2017-07" db="EMBL/GenBank/DDBJ databases">
        <title>Leptospira spp. isolated from tropical soils.</title>
        <authorList>
            <person name="Thibeaux R."/>
            <person name="Iraola G."/>
            <person name="Ferres I."/>
            <person name="Bierque E."/>
            <person name="Girault D."/>
            <person name="Soupe-Gilbert M.-E."/>
            <person name="Picardeau M."/>
            <person name="Goarant C."/>
        </authorList>
    </citation>
    <scope>NUCLEOTIDE SEQUENCE [LARGE SCALE GENOMIC DNA]</scope>
    <source>
        <strain evidence="3 4">JW2-C-B1</strain>
    </source>
</reference>
<dbReference type="Proteomes" id="UP000231919">
    <property type="component" value="Unassembled WGS sequence"/>
</dbReference>
<evidence type="ECO:0000256" key="1">
    <source>
        <dbReference type="SAM" id="MobiDB-lite"/>
    </source>
</evidence>
<feature type="compositionally biased region" description="Low complexity" evidence="1">
    <location>
        <begin position="141"/>
        <end position="150"/>
    </location>
</feature>
<evidence type="ECO:0000313" key="5">
    <source>
        <dbReference type="Proteomes" id="UP000276407"/>
    </source>
</evidence>
<gene>
    <name evidence="3" type="ORF">CH378_14905</name>
    <name evidence="2" type="ORF">EFP84_11620</name>
</gene>
<feature type="compositionally biased region" description="Acidic residues" evidence="1">
    <location>
        <begin position="120"/>
        <end position="132"/>
    </location>
</feature>
<evidence type="ECO:0000313" key="3">
    <source>
        <dbReference type="EMBL" id="PJZ29045.1"/>
    </source>
</evidence>
<name>A0AAD0XP73_9LEPT</name>
<reference evidence="2 5" key="2">
    <citation type="submission" date="2018-11" db="EMBL/GenBank/DDBJ databases">
        <title>Complete genome sequence of Leptospira kmetyi isolate LS 001/16 from soil sample associated with a leptospirosis patient in Kelantan.</title>
        <authorList>
            <person name="Muhammad Yusoff F."/>
            <person name="Muhammad Yusoff S."/>
            <person name="Ahmad M.N."/>
            <person name="Yusof N.Y."/>
            <person name="Aziah I."/>
        </authorList>
    </citation>
    <scope>NUCLEOTIDE SEQUENCE [LARGE SCALE GENOMIC DNA]</scope>
    <source>
        <strain evidence="2 5">LS 001/16</strain>
    </source>
</reference>
<keyword evidence="4" id="KW-1185">Reference proteome</keyword>
<dbReference type="KEGG" id="lkm:EFP84_11620"/>
<feature type="region of interest" description="Disordered" evidence="1">
    <location>
        <begin position="102"/>
        <end position="150"/>
    </location>
</feature>
<evidence type="ECO:0000313" key="4">
    <source>
        <dbReference type="Proteomes" id="UP000231919"/>
    </source>
</evidence>
<evidence type="ECO:0000313" key="2">
    <source>
        <dbReference type="EMBL" id="AYV56094.1"/>
    </source>
</evidence>
<accession>A0AAD0XP73</accession>
<feature type="compositionally biased region" description="Basic and acidic residues" evidence="1">
    <location>
        <begin position="103"/>
        <end position="113"/>
    </location>
</feature>
<sequence length="329" mass="36677">MDFSELKKNVSNFPPKIDAGLFFFLGRVKARFLYSLFIILLFPFDQNGLFADTVVLRNGVEYKNVKTNLGKTSLKIRTESGGSFNVPITAVKSIKSIPVQWNEKSETSEKPEENASTSVEEVETVLEEEDPPENSSTSIESSNGKNNSSFKSRTEAAKISIVESLPSLIPGWSNLYFLGYPSLGALFSLTELYLVHLISLYSKHSPRYYEDPSNLALAYVNLDPNVSSQNPKFASLVFAYENSFLVKDPISGGYTTHDKVREGKERSITGLITVLLLDFSITQMLSMNAKLKSEKEVGAEKGSFDIRVGGRLRPESGEMESKLSFVFYF</sequence>
<dbReference type="Proteomes" id="UP000276407">
    <property type="component" value="Chromosome 1"/>
</dbReference>
<organism evidence="2 5">
    <name type="scientific">Leptospira kmetyi</name>
    <dbReference type="NCBI Taxonomy" id="408139"/>
    <lineage>
        <taxon>Bacteria</taxon>
        <taxon>Pseudomonadati</taxon>
        <taxon>Spirochaetota</taxon>
        <taxon>Spirochaetia</taxon>
        <taxon>Leptospirales</taxon>
        <taxon>Leptospiraceae</taxon>
        <taxon>Leptospira</taxon>
    </lineage>
</organism>
<dbReference type="EMBL" id="CP033614">
    <property type="protein sequence ID" value="AYV56094.1"/>
    <property type="molecule type" value="Genomic_DNA"/>
</dbReference>
<dbReference type="RefSeq" id="WP_100755879.1">
    <property type="nucleotide sequence ID" value="NZ_CP033614.1"/>
</dbReference>
<dbReference type="AlphaFoldDB" id="A0AAD0XP73"/>
<dbReference type="EMBL" id="NPDP01000028">
    <property type="protein sequence ID" value="PJZ29045.1"/>
    <property type="molecule type" value="Genomic_DNA"/>
</dbReference>